<dbReference type="Proteomes" id="UP001280581">
    <property type="component" value="Unassembled WGS sequence"/>
</dbReference>
<dbReference type="Pfam" id="PF12013">
    <property type="entry name" value="OrsD"/>
    <property type="match status" value="1"/>
</dbReference>
<evidence type="ECO:0000259" key="2">
    <source>
        <dbReference type="PROSITE" id="PS00028"/>
    </source>
</evidence>
<gene>
    <name evidence="3" type="ORF">GRF29_164g445286</name>
</gene>
<keyword evidence="4" id="KW-1185">Reference proteome</keyword>
<feature type="domain" description="C2H2-type" evidence="2">
    <location>
        <begin position="88"/>
        <end position="111"/>
    </location>
</feature>
<comment type="caution">
    <text evidence="3">The sequence shown here is derived from an EMBL/GenBank/DDBJ whole genome shotgun (WGS) entry which is preliminary data.</text>
</comment>
<dbReference type="GO" id="GO:0000981">
    <property type="term" value="F:DNA-binding transcription factor activity, RNA polymerase II-specific"/>
    <property type="evidence" value="ECO:0007669"/>
    <property type="project" value="TreeGrafter"/>
</dbReference>
<name>A0AAN6LNQ0_9PLEO</name>
<dbReference type="EMBL" id="WVTA01000015">
    <property type="protein sequence ID" value="KAK3201729.1"/>
    <property type="molecule type" value="Genomic_DNA"/>
</dbReference>
<accession>A0AAN6LNQ0</accession>
<dbReference type="InterPro" id="IPR052400">
    <property type="entry name" value="Zn2-C6_fungal_TF"/>
</dbReference>
<dbReference type="PROSITE" id="PS00028">
    <property type="entry name" value="ZINC_FINGER_C2H2_1"/>
    <property type="match status" value="1"/>
</dbReference>
<dbReference type="InterPro" id="IPR013087">
    <property type="entry name" value="Znf_C2H2_type"/>
</dbReference>
<evidence type="ECO:0000256" key="1">
    <source>
        <dbReference type="SAM" id="MobiDB-lite"/>
    </source>
</evidence>
<dbReference type="PANTHER" id="PTHR47657:SF3">
    <property type="entry name" value="ORSELLINIC ACID_F9775 BIOSYNTHESIS CLUSTER PROTEIN D-RELATED"/>
    <property type="match status" value="1"/>
</dbReference>
<feature type="region of interest" description="Disordered" evidence="1">
    <location>
        <begin position="154"/>
        <end position="191"/>
    </location>
</feature>
<evidence type="ECO:0000313" key="3">
    <source>
        <dbReference type="EMBL" id="KAK3201729.1"/>
    </source>
</evidence>
<proteinExistence type="predicted"/>
<dbReference type="SMART" id="SM00355">
    <property type="entry name" value="ZnF_C2H2"/>
    <property type="match status" value="2"/>
</dbReference>
<reference evidence="3 4" key="1">
    <citation type="submission" date="2021-02" db="EMBL/GenBank/DDBJ databases">
        <title>Genome assembly of Pseudopithomyces chartarum.</title>
        <authorList>
            <person name="Jauregui R."/>
            <person name="Singh J."/>
            <person name="Voisey C."/>
        </authorList>
    </citation>
    <scope>NUCLEOTIDE SEQUENCE [LARGE SCALE GENOMIC DNA]</scope>
    <source>
        <strain evidence="3 4">AGR01</strain>
    </source>
</reference>
<sequence>MSRLTLGSNDLLEYNSDYGVLICRDCEYAIQKSAVQSHLLRHKIYRGERQNLLSSIAQLQLHEPDDVSLPTPDTRPIAALPIIDGYRCLQQGCTNLCASAKRMRRHWADVHGGIEDSNVMAREVKMQTFFRGTKIRYFEVSPSLAVQMVDSDEITEEEELLDESEEPISEADGDEFVSESGDDDDDDQMEDADDTTLVPAIISPNFDLEALKIFHHFLSITSHTLPGPSFDVGVRCYWETAVLPLAFSRQWLMSGVLAISEYHASVLTSDHTLAEAHREQALSFFDSFLTGREEASRRVGDTMYNPSKEDERRVGGQLVCILRCAHWALTTNPLLGKSFLSYPFKLQNFVTALRSFTLIERTGSDGTPEEVFARASRIFKGRQNQRQNEEAIALLDRLDRLPSRMSDVFGRPKEVKDVMATLTAIASLVEHYSATFQRENGDSSSTAVWHSMLQWLSKVPDHFRYMISRNDPSALVVVVFWVSALIFRAERSGYWFLSGLSKRLLSEIHDHLRSSCVDALLLVEGLTSEDLAVRTI</sequence>
<protein>
    <recommendedName>
        <fullName evidence="2">C2H2-type domain-containing protein</fullName>
    </recommendedName>
</protein>
<evidence type="ECO:0000313" key="4">
    <source>
        <dbReference type="Proteomes" id="UP001280581"/>
    </source>
</evidence>
<dbReference type="PANTHER" id="PTHR47657">
    <property type="entry name" value="STEROL REGULATORY ELEMENT-BINDING PROTEIN ECM22"/>
    <property type="match status" value="1"/>
</dbReference>
<organism evidence="3 4">
    <name type="scientific">Pseudopithomyces chartarum</name>
    <dbReference type="NCBI Taxonomy" id="1892770"/>
    <lineage>
        <taxon>Eukaryota</taxon>
        <taxon>Fungi</taxon>
        <taxon>Dikarya</taxon>
        <taxon>Ascomycota</taxon>
        <taxon>Pezizomycotina</taxon>
        <taxon>Dothideomycetes</taxon>
        <taxon>Pleosporomycetidae</taxon>
        <taxon>Pleosporales</taxon>
        <taxon>Massarineae</taxon>
        <taxon>Didymosphaeriaceae</taxon>
        <taxon>Pseudopithomyces</taxon>
    </lineage>
</organism>
<dbReference type="InterPro" id="IPR022698">
    <property type="entry name" value="OrsD"/>
</dbReference>
<dbReference type="AlphaFoldDB" id="A0AAN6LNQ0"/>